<gene>
    <name evidence="2" type="ORF">BDV40DRAFT_297143</name>
</gene>
<dbReference type="InterPro" id="IPR006076">
    <property type="entry name" value="FAD-dep_OxRdtase"/>
</dbReference>
<name>A0A5N6V422_ASPTM</name>
<dbReference type="AlphaFoldDB" id="A0A5N6V422"/>
<evidence type="ECO:0000313" key="2">
    <source>
        <dbReference type="EMBL" id="KAE8165735.1"/>
    </source>
</evidence>
<dbReference type="PANTHER" id="PTHR13847">
    <property type="entry name" value="SARCOSINE DEHYDROGENASE-RELATED"/>
    <property type="match status" value="1"/>
</dbReference>
<dbReference type="InterPro" id="IPR036188">
    <property type="entry name" value="FAD/NAD-bd_sf"/>
</dbReference>
<dbReference type="Pfam" id="PF01266">
    <property type="entry name" value="DAO"/>
    <property type="match status" value="1"/>
</dbReference>
<keyword evidence="3" id="KW-1185">Reference proteome</keyword>
<sequence>MTTWPSDSVWSPRTHNEQVYARAPNPAEFPEIPAISKSYWIREHRIDFEEECARTSLPAEVDVVIIGSGITGATVAYQISRSQPDLCVALIESRGLCTGATGRNGGHIGRPEVYHFRELAEEVGVKEALKLKKFGQKNRNMMIETINELDAVAEVDLRLNGTIVVFETAKEKEEFVADLESAKQHGHEPEGYLMKETSEVLSKVTINESKAQYGAAYLEVSGTVYPRKLVGVLLKAALKRMSALTIHAYTPASSIVSDFTAERYHYTVSTNRGEIKARAVFHATNGYASHLLPSLCGKDGVYGCKAHMLGVQPNKAAPDTCQLSRGFGYQDFWHWILQRPNHGPYLYGLATAEVVGDYNDNITLPENNQHRREMVQFLETVFPHHFEDIDVKRDVAYDWTGIQGFTKDGASIVGRPTKGSPGEYVSVGHNGEGMGRCFACATVATDAMLNYLKEDKSWTPPEWFPISFARNLGSGDL</sequence>
<organism evidence="2 3">
    <name type="scientific">Aspergillus tamarii</name>
    <dbReference type="NCBI Taxonomy" id="41984"/>
    <lineage>
        <taxon>Eukaryota</taxon>
        <taxon>Fungi</taxon>
        <taxon>Dikarya</taxon>
        <taxon>Ascomycota</taxon>
        <taxon>Pezizomycotina</taxon>
        <taxon>Eurotiomycetes</taxon>
        <taxon>Eurotiomycetidae</taxon>
        <taxon>Eurotiales</taxon>
        <taxon>Aspergillaceae</taxon>
        <taxon>Aspergillus</taxon>
        <taxon>Aspergillus subgen. Circumdati</taxon>
    </lineage>
</organism>
<dbReference type="PANTHER" id="PTHR13847:SF260">
    <property type="entry name" value="FAD DEPENDENT OXIDOREDUCTASE DOMAIN-CONTAINING PROTEIN"/>
    <property type="match status" value="1"/>
</dbReference>
<dbReference type="SUPFAM" id="SSF51905">
    <property type="entry name" value="FAD/NAD(P)-binding domain"/>
    <property type="match status" value="1"/>
</dbReference>
<proteinExistence type="predicted"/>
<dbReference type="Gene3D" id="3.50.50.60">
    <property type="entry name" value="FAD/NAD(P)-binding domain"/>
    <property type="match status" value="1"/>
</dbReference>
<dbReference type="EMBL" id="ML738598">
    <property type="protein sequence ID" value="KAE8165735.1"/>
    <property type="molecule type" value="Genomic_DNA"/>
</dbReference>
<dbReference type="Gene3D" id="3.30.9.10">
    <property type="entry name" value="D-Amino Acid Oxidase, subunit A, domain 2"/>
    <property type="match status" value="1"/>
</dbReference>
<protein>
    <submittedName>
        <fullName evidence="2">FAD dependent oxidoreductase</fullName>
    </submittedName>
</protein>
<evidence type="ECO:0000259" key="1">
    <source>
        <dbReference type="Pfam" id="PF01266"/>
    </source>
</evidence>
<dbReference type="OrthoDB" id="429143at2759"/>
<evidence type="ECO:0000313" key="3">
    <source>
        <dbReference type="Proteomes" id="UP000326950"/>
    </source>
</evidence>
<dbReference type="Proteomes" id="UP000326950">
    <property type="component" value="Unassembled WGS sequence"/>
</dbReference>
<feature type="domain" description="FAD dependent oxidoreductase" evidence="1">
    <location>
        <begin position="62"/>
        <end position="446"/>
    </location>
</feature>
<accession>A0A5N6V422</accession>
<dbReference type="GO" id="GO:0005737">
    <property type="term" value="C:cytoplasm"/>
    <property type="evidence" value="ECO:0007669"/>
    <property type="project" value="TreeGrafter"/>
</dbReference>
<reference evidence="2 3" key="1">
    <citation type="submission" date="2019-04" db="EMBL/GenBank/DDBJ databases">
        <title>Friends and foes A comparative genomics study of 23 Aspergillus species from section Flavi.</title>
        <authorList>
            <consortium name="DOE Joint Genome Institute"/>
            <person name="Kjaerbolling I."/>
            <person name="Vesth T."/>
            <person name="Frisvad J.C."/>
            <person name="Nybo J.L."/>
            <person name="Theobald S."/>
            <person name="Kildgaard S."/>
            <person name="Isbrandt T."/>
            <person name="Kuo A."/>
            <person name="Sato A."/>
            <person name="Lyhne E.K."/>
            <person name="Kogle M.E."/>
            <person name="Wiebenga A."/>
            <person name="Kun R.S."/>
            <person name="Lubbers R.J."/>
            <person name="Makela M.R."/>
            <person name="Barry K."/>
            <person name="Chovatia M."/>
            <person name="Clum A."/>
            <person name="Daum C."/>
            <person name="Haridas S."/>
            <person name="He G."/>
            <person name="LaButti K."/>
            <person name="Lipzen A."/>
            <person name="Mondo S."/>
            <person name="Riley R."/>
            <person name="Salamov A."/>
            <person name="Simmons B.A."/>
            <person name="Magnuson J.K."/>
            <person name="Henrissat B."/>
            <person name="Mortensen U.H."/>
            <person name="Larsen T.O."/>
            <person name="Devries R.P."/>
            <person name="Grigoriev I.V."/>
            <person name="Machida M."/>
            <person name="Baker S.E."/>
            <person name="Andersen M.R."/>
        </authorList>
    </citation>
    <scope>NUCLEOTIDE SEQUENCE [LARGE SCALE GENOMIC DNA]</scope>
    <source>
        <strain evidence="2 3">CBS 117626</strain>
    </source>
</reference>